<protein>
    <submittedName>
        <fullName evidence="3">Hsp20/alpha crystallin family protein</fullName>
    </submittedName>
</protein>
<gene>
    <name evidence="3" type="ORF">R6Y96_06340</name>
</gene>
<dbReference type="GeneID" id="85732759"/>
<dbReference type="EMBL" id="CP137642">
    <property type="protein sequence ID" value="WOX56935.1"/>
    <property type="molecule type" value="Genomic_DNA"/>
</dbReference>
<comment type="similarity">
    <text evidence="1">Belongs to the small heat shock protein (HSP20) family.</text>
</comment>
<dbReference type="SUPFAM" id="SSF49764">
    <property type="entry name" value="HSP20-like chaperones"/>
    <property type="match status" value="1"/>
</dbReference>
<dbReference type="CDD" id="cd06464">
    <property type="entry name" value="ACD_sHsps-like"/>
    <property type="match status" value="1"/>
</dbReference>
<dbReference type="KEGG" id="mrc:R6Y96_06340"/>
<keyword evidence="4" id="KW-1185">Reference proteome</keyword>
<evidence type="ECO:0000313" key="4">
    <source>
        <dbReference type="Proteomes" id="UP001305652"/>
    </source>
</evidence>
<name>A0AAX4FT13_9EURY</name>
<proteinExistence type="inferred from homology"/>
<evidence type="ECO:0000256" key="1">
    <source>
        <dbReference type="PROSITE-ProRule" id="PRU00285"/>
    </source>
</evidence>
<evidence type="ECO:0000313" key="3">
    <source>
        <dbReference type="EMBL" id="WOX56935.1"/>
    </source>
</evidence>
<organism evidence="3 4">
    <name type="scientific">Methanoculleus receptaculi</name>
    <dbReference type="NCBI Taxonomy" id="394967"/>
    <lineage>
        <taxon>Archaea</taxon>
        <taxon>Methanobacteriati</taxon>
        <taxon>Methanobacteriota</taxon>
        <taxon>Stenosarchaea group</taxon>
        <taxon>Methanomicrobia</taxon>
        <taxon>Methanomicrobiales</taxon>
        <taxon>Methanomicrobiaceae</taxon>
        <taxon>Methanoculleus</taxon>
    </lineage>
</organism>
<dbReference type="InterPro" id="IPR008978">
    <property type="entry name" value="HSP20-like_chaperone"/>
</dbReference>
<feature type="domain" description="SHSP" evidence="2">
    <location>
        <begin position="1"/>
        <end position="81"/>
    </location>
</feature>
<accession>A0AAX4FT13</accession>
<dbReference type="Gene3D" id="2.60.40.790">
    <property type="match status" value="1"/>
</dbReference>
<dbReference type="AlphaFoldDB" id="A0AAX4FT13"/>
<dbReference type="PROSITE" id="PS01031">
    <property type="entry name" value="SHSP"/>
    <property type="match status" value="1"/>
</dbReference>
<reference evidence="3 4" key="1">
    <citation type="submission" date="2023-10" db="EMBL/GenBank/DDBJ databases">
        <title>The complete genome sequence of Methanoculleus receptaculi DSM 18860.</title>
        <authorList>
            <person name="Lai S.-J."/>
            <person name="You Y.-T."/>
            <person name="Chen S.-C."/>
        </authorList>
    </citation>
    <scope>NUCLEOTIDE SEQUENCE [LARGE SCALE GENOMIC DNA]</scope>
    <source>
        <strain evidence="3 4">DSM 18860</strain>
    </source>
</reference>
<evidence type="ECO:0000259" key="2">
    <source>
        <dbReference type="PROSITE" id="PS01031"/>
    </source>
</evidence>
<dbReference type="InterPro" id="IPR002068">
    <property type="entry name" value="A-crystallin/Hsp20_dom"/>
</dbReference>
<sequence length="81" mass="9083">MEPTVEIYTTDNDVTVAADLPGFEEHEIRLLFINGTLTIIAGESQVASIDLPPVDPDSMESRYRHGVLEVRFSRGRPIRID</sequence>
<dbReference type="RefSeq" id="WP_318620398.1">
    <property type="nucleotide sequence ID" value="NZ_CP137642.1"/>
</dbReference>
<dbReference type="Proteomes" id="UP001305652">
    <property type="component" value="Chromosome"/>
</dbReference>